<dbReference type="OrthoDB" id="6409105at2759"/>
<evidence type="ECO:0000313" key="8">
    <source>
        <dbReference type="Proteomes" id="UP000035682"/>
    </source>
</evidence>
<protein>
    <submittedName>
        <fullName evidence="7 9">Acetylcholinesterase</fullName>
    </submittedName>
</protein>
<evidence type="ECO:0000256" key="1">
    <source>
        <dbReference type="ARBA" id="ARBA00005964"/>
    </source>
</evidence>
<reference evidence="9" key="2">
    <citation type="submission" date="2020-12" db="UniProtKB">
        <authorList>
            <consortium name="WormBaseParasite"/>
        </authorList>
    </citation>
    <scope>IDENTIFICATION</scope>
</reference>
<dbReference type="SUPFAM" id="SSF53474">
    <property type="entry name" value="alpha/beta-Hydrolases"/>
    <property type="match status" value="1"/>
</dbReference>
<dbReference type="OMA" id="ITIFGHE"/>
<dbReference type="RefSeq" id="XP_024509116.1">
    <property type="nucleotide sequence ID" value="XM_024643447.1"/>
</dbReference>
<keyword evidence="2" id="KW-0719">Serine esterase</keyword>
<dbReference type="Pfam" id="PF00135">
    <property type="entry name" value="COesterase"/>
    <property type="match status" value="1"/>
</dbReference>
<dbReference type="GeneID" id="36382288"/>
<evidence type="ECO:0000259" key="6">
    <source>
        <dbReference type="Pfam" id="PF00135"/>
    </source>
</evidence>
<proteinExistence type="inferred from homology"/>
<evidence type="ECO:0000313" key="7">
    <source>
        <dbReference type="EMBL" id="CEF69917.1"/>
    </source>
</evidence>
<feature type="signal peptide" evidence="5">
    <location>
        <begin position="1"/>
        <end position="20"/>
    </location>
</feature>
<keyword evidence="8" id="KW-1185">Reference proteome</keyword>
<dbReference type="GO" id="GO:0005615">
    <property type="term" value="C:extracellular space"/>
    <property type="evidence" value="ECO:0007669"/>
    <property type="project" value="TreeGrafter"/>
</dbReference>
<dbReference type="ESTHER" id="strrb-a0a090lja3">
    <property type="family name" value="Cholinesterase-like"/>
</dbReference>
<dbReference type="Proteomes" id="UP000035682">
    <property type="component" value="Unplaced"/>
</dbReference>
<evidence type="ECO:0000256" key="2">
    <source>
        <dbReference type="ARBA" id="ARBA00022487"/>
    </source>
</evidence>
<dbReference type="PRINTS" id="PR00878">
    <property type="entry name" value="CHOLNESTRASE"/>
</dbReference>
<keyword evidence="5" id="KW-0732">Signal</keyword>
<dbReference type="GO" id="GO:0005886">
    <property type="term" value="C:plasma membrane"/>
    <property type="evidence" value="ECO:0007669"/>
    <property type="project" value="TreeGrafter"/>
</dbReference>
<dbReference type="GO" id="GO:0019695">
    <property type="term" value="P:choline metabolic process"/>
    <property type="evidence" value="ECO:0007669"/>
    <property type="project" value="TreeGrafter"/>
</dbReference>
<dbReference type="InterPro" id="IPR000997">
    <property type="entry name" value="Cholinesterase"/>
</dbReference>
<reference evidence="7 8" key="1">
    <citation type="submission" date="2014-09" db="EMBL/GenBank/DDBJ databases">
        <authorList>
            <person name="Martin A.A."/>
        </authorList>
    </citation>
    <scope>NUCLEOTIDE SEQUENCE</scope>
    <source>
        <strain evidence="8">ED321</strain>
        <strain evidence="7">ED321 Heterogonic</strain>
    </source>
</reference>
<keyword evidence="4" id="KW-1015">Disulfide bond</keyword>
<dbReference type="EMBL" id="LN609529">
    <property type="protein sequence ID" value="CEF69917.1"/>
    <property type="molecule type" value="Genomic_DNA"/>
</dbReference>
<dbReference type="CTD" id="36382288"/>
<organism evidence="7">
    <name type="scientific">Strongyloides ratti</name>
    <name type="common">Parasitic roundworm</name>
    <dbReference type="NCBI Taxonomy" id="34506"/>
    <lineage>
        <taxon>Eukaryota</taxon>
        <taxon>Metazoa</taxon>
        <taxon>Ecdysozoa</taxon>
        <taxon>Nematoda</taxon>
        <taxon>Chromadorea</taxon>
        <taxon>Rhabditida</taxon>
        <taxon>Tylenchina</taxon>
        <taxon>Panagrolaimomorpha</taxon>
        <taxon>Strongyloidoidea</taxon>
        <taxon>Strongyloididae</taxon>
        <taxon>Strongyloides</taxon>
    </lineage>
</organism>
<dbReference type="STRING" id="34506.A0A090LJA3"/>
<dbReference type="WBParaSite" id="SRAE_2000456300.1">
    <property type="protein sequence ID" value="SRAE_2000456300.1"/>
    <property type="gene ID" value="WBGene00264795"/>
</dbReference>
<dbReference type="PANTHER" id="PTHR43918">
    <property type="entry name" value="ACETYLCHOLINESTERASE"/>
    <property type="match status" value="1"/>
</dbReference>
<name>A0A090LJA3_STRRB</name>
<dbReference type="Gene3D" id="3.40.50.1820">
    <property type="entry name" value="alpha/beta hydrolase"/>
    <property type="match status" value="1"/>
</dbReference>
<accession>A0A090LJA3</accession>
<gene>
    <name evidence="7 9 10" type="ORF">SRAE_2000456300</name>
</gene>
<evidence type="ECO:0000256" key="3">
    <source>
        <dbReference type="ARBA" id="ARBA00022801"/>
    </source>
</evidence>
<comment type="similarity">
    <text evidence="1">Belongs to the type-B carboxylesterase/lipase family.</text>
</comment>
<evidence type="ECO:0000313" key="9">
    <source>
        <dbReference type="WBParaSite" id="SRAE_2000456300.1"/>
    </source>
</evidence>
<dbReference type="WormBase" id="SRAE_2000456300">
    <property type="protein sequence ID" value="SRP05390"/>
    <property type="gene ID" value="WBGene00264795"/>
</dbReference>
<evidence type="ECO:0000256" key="4">
    <source>
        <dbReference type="ARBA" id="ARBA00023157"/>
    </source>
</evidence>
<dbReference type="GO" id="GO:0003990">
    <property type="term" value="F:acetylcholinesterase activity"/>
    <property type="evidence" value="ECO:0007669"/>
    <property type="project" value="TreeGrafter"/>
</dbReference>
<dbReference type="PANTHER" id="PTHR43918:SF4">
    <property type="entry name" value="CARBOXYLIC ESTER HYDROLASE"/>
    <property type="match status" value="1"/>
</dbReference>
<dbReference type="InterPro" id="IPR050654">
    <property type="entry name" value="AChE-related_enzymes"/>
</dbReference>
<feature type="domain" description="Carboxylesterase type B" evidence="6">
    <location>
        <begin position="64"/>
        <end position="553"/>
    </location>
</feature>
<evidence type="ECO:0000313" key="10">
    <source>
        <dbReference type="WormBase" id="SRAE_2000456300"/>
    </source>
</evidence>
<evidence type="ECO:0000256" key="5">
    <source>
        <dbReference type="SAM" id="SignalP"/>
    </source>
</evidence>
<dbReference type="AlphaFoldDB" id="A0A090LJA3"/>
<feature type="chain" id="PRO_5015030884" evidence="5">
    <location>
        <begin position="21"/>
        <end position="575"/>
    </location>
</feature>
<dbReference type="GO" id="GO:0006581">
    <property type="term" value="P:acetylcholine catabolic process"/>
    <property type="evidence" value="ECO:0007669"/>
    <property type="project" value="TreeGrafter"/>
</dbReference>
<dbReference type="InterPro" id="IPR029058">
    <property type="entry name" value="AB_hydrolase_fold"/>
</dbReference>
<keyword evidence="3" id="KW-0378">Hydrolase</keyword>
<dbReference type="InterPro" id="IPR002018">
    <property type="entry name" value="CarbesteraseB"/>
</dbReference>
<sequence>MFLNEIIILFTFLVITKCGTDEVDEMTSETYSIRINFTNRFNDTHPISSVTFYPKQVYNILGVTTVSEFLGIPFARPPIDYFRLKRPHPHYGNDTHLKFYANVSSGSCVQKTLNTGIPKFDYYNSKDHMSEDCLKLNIWKPGVNSDAVIVFFHGGDLLRGSASAELYRGHYFAAYARAIIVSANYRLGPYGFAYLGKKTKIPGNMGLLDQTMALRWVNEHIHAFGGNPRKITIFGHEAGGAAAATHLFSGASKGLFKRIILSSGVFPNHRFTVSHKQLIERTRRLSDDMYCKNQTNTLVELCLAQREDNTLRMVISKLREQENKPLRKMFGISSKDKEYFVRDFRKLKMKKDVDILVGTTEDEGTLFYFDYVRDNYKHLEKHNETKEAFMQLVTDINNKLFDKVAKDYNINKEVFKKARAAMKKIVGDREYLVGQRLFHEMHFECDWAKFLERALKKNVKSVYAYRFMHRPKNYDWPEWLPFVITGSDIEFVFGSPFKNYKIHDEKLFTLELIVAMKMMKMFGRFANTGVPDERWVPFSRENKKILILNLNLAKRNAYIFEEFKRNDRCKLFKNY</sequence>